<dbReference type="SMART" id="SM00155">
    <property type="entry name" value="PLDc"/>
    <property type="match status" value="2"/>
</dbReference>
<proteinExistence type="predicted"/>
<keyword evidence="2" id="KW-0808">Transferase</keyword>
<dbReference type="AlphaFoldDB" id="A0A3B0XPP5"/>
<dbReference type="GO" id="GO:0030572">
    <property type="term" value="F:phosphatidyltransferase activity"/>
    <property type="evidence" value="ECO:0007669"/>
    <property type="project" value="UniProtKB-ARBA"/>
</dbReference>
<dbReference type="CDD" id="cd09111">
    <property type="entry name" value="PLDc_ymdC_like_1"/>
    <property type="match status" value="1"/>
</dbReference>
<dbReference type="Gene3D" id="3.30.870.10">
    <property type="entry name" value="Endonuclease Chain A"/>
    <property type="match status" value="2"/>
</dbReference>
<dbReference type="PROSITE" id="PS50035">
    <property type="entry name" value="PLD"/>
    <property type="match status" value="2"/>
</dbReference>
<dbReference type="EMBL" id="UOFJ01000442">
    <property type="protein sequence ID" value="VAW69531.1"/>
    <property type="molecule type" value="Genomic_DNA"/>
</dbReference>
<reference evidence="2" key="1">
    <citation type="submission" date="2018-06" db="EMBL/GenBank/DDBJ databases">
        <authorList>
            <person name="Zhirakovskaya E."/>
        </authorList>
    </citation>
    <scope>NUCLEOTIDE SEQUENCE</scope>
</reference>
<protein>
    <submittedName>
        <fullName evidence="2">Cardiolipin synthetase</fullName>
        <ecNumber evidence="2">2.7.8.-</ecNumber>
    </submittedName>
</protein>
<evidence type="ECO:0000313" key="2">
    <source>
        <dbReference type="EMBL" id="VAW69531.1"/>
    </source>
</evidence>
<sequence length="531" mass="60368">MLKLLFQSVLELFQKLIGFFINRPTYNTMKKNISFSLAKSSLAKSSAGMEGRNKAGAGDADKDTGFSGFYLLESNLDAFLARYELIESAEQTLDLQYYYFHGDTSGKLIARALIKAANRNVRVRLLLDDIETLGADESVRILNAHPGIELRLFNPFYFRGLLRYIEFITDLSRVGRRMHNKALIVDNSEAIIGGRNIGDNYFSANPEFFFLDIDLLSTGPVVNDISMGFDEYWNSRWAVPVENLYARPDKKYALKKIKKYLQRYVQDVKQVDFEQALALSDFKKNRGLAELPYIWASAQLFYDAPSKIDKKNQPDHRQLKTNLREILNSAEHSLTIISPYFVPGVQGLKWFVQMRSKGIEINVFTNSLAATDVVAVHTGYARYRQQLLAAGVNLYELKPSAYVRDRNKLKVLRPGSRSSLHAKTVVIDSCRVFIGSPNLDPRSSNLNTEMGLLVNNKALANQVLQLFSGITMMHNSYHLRLEGSASARAEKIVWHTEEAGKNVRYLVDPQAGFWRKLSVFIYRLLPVEELL</sequence>
<accession>A0A3B0XPP5</accession>
<name>A0A3B0XPP5_9ZZZZ</name>
<dbReference type="EC" id="2.7.8.-" evidence="2"/>
<dbReference type="SUPFAM" id="SSF56024">
    <property type="entry name" value="Phospholipase D/nuclease"/>
    <property type="match status" value="2"/>
</dbReference>
<feature type="domain" description="PLD phosphodiesterase" evidence="1">
    <location>
        <begin position="174"/>
        <end position="201"/>
    </location>
</feature>
<dbReference type="CDD" id="cd09113">
    <property type="entry name" value="PLDc_ymdC_like_2"/>
    <property type="match status" value="1"/>
</dbReference>
<evidence type="ECO:0000259" key="1">
    <source>
        <dbReference type="PROSITE" id="PS50035"/>
    </source>
</evidence>
<organism evidence="2">
    <name type="scientific">hydrothermal vent metagenome</name>
    <dbReference type="NCBI Taxonomy" id="652676"/>
    <lineage>
        <taxon>unclassified sequences</taxon>
        <taxon>metagenomes</taxon>
        <taxon>ecological metagenomes</taxon>
    </lineage>
</organism>
<dbReference type="GO" id="GO:0032049">
    <property type="term" value="P:cardiolipin biosynthetic process"/>
    <property type="evidence" value="ECO:0007669"/>
    <property type="project" value="UniProtKB-ARBA"/>
</dbReference>
<dbReference type="InterPro" id="IPR025202">
    <property type="entry name" value="PLD-like_dom"/>
</dbReference>
<dbReference type="InterPro" id="IPR001736">
    <property type="entry name" value="PLipase_D/transphosphatidylase"/>
</dbReference>
<gene>
    <name evidence="2" type="ORF">MNBD_GAMMA10-464</name>
</gene>
<dbReference type="PANTHER" id="PTHR21248:SF12">
    <property type="entry name" value="CARDIOLIPIN SYNTHASE C"/>
    <property type="match status" value="1"/>
</dbReference>
<dbReference type="PANTHER" id="PTHR21248">
    <property type="entry name" value="CARDIOLIPIN SYNTHASE"/>
    <property type="match status" value="1"/>
</dbReference>
<dbReference type="Pfam" id="PF13091">
    <property type="entry name" value="PLDc_2"/>
    <property type="match status" value="2"/>
</dbReference>
<feature type="domain" description="PLD phosphodiesterase" evidence="1">
    <location>
        <begin position="416"/>
        <end position="443"/>
    </location>
</feature>